<proteinExistence type="predicted"/>
<accession>A0A7X5BVW3</accession>
<feature type="compositionally biased region" description="Basic residues" evidence="1">
    <location>
        <begin position="21"/>
        <end position="31"/>
    </location>
</feature>
<dbReference type="EMBL" id="JAAAPK010000016">
    <property type="protein sequence ID" value="NBC45870.1"/>
    <property type="molecule type" value="Genomic_DNA"/>
</dbReference>
<evidence type="ECO:0000313" key="2">
    <source>
        <dbReference type="EMBL" id="NBC45870.1"/>
    </source>
</evidence>
<gene>
    <name evidence="2" type="ORF">GTZ93_39395</name>
</gene>
<organism evidence="2 3">
    <name type="scientific">Corallococcus exiguus</name>
    <dbReference type="NCBI Taxonomy" id="83462"/>
    <lineage>
        <taxon>Bacteria</taxon>
        <taxon>Pseudomonadati</taxon>
        <taxon>Myxococcota</taxon>
        <taxon>Myxococcia</taxon>
        <taxon>Myxococcales</taxon>
        <taxon>Cystobacterineae</taxon>
        <taxon>Myxococcaceae</taxon>
        <taxon>Corallococcus</taxon>
    </lineage>
</organism>
<dbReference type="Pfam" id="PF11259">
    <property type="entry name" value="DUF3060"/>
    <property type="match status" value="1"/>
</dbReference>
<keyword evidence="3" id="KW-1185">Reference proteome</keyword>
<protein>
    <submittedName>
        <fullName evidence="2">DUF3060 domain-containing protein</fullName>
    </submittedName>
</protein>
<dbReference type="InterPro" id="IPR021417">
    <property type="entry name" value="DUF3060"/>
</dbReference>
<reference evidence="2 3" key="1">
    <citation type="submission" date="2020-01" db="EMBL/GenBank/DDBJ databases">
        <title>The draft genome sequence of Corallococcus exiguus DSM 14696.</title>
        <authorList>
            <person name="Zhang X."/>
            <person name="Zhu H."/>
        </authorList>
    </citation>
    <scope>NUCLEOTIDE SEQUENCE [LARGE SCALE GENOMIC DNA]</scope>
    <source>
        <strain evidence="2 3">DSM 14696</strain>
    </source>
</reference>
<name>A0A7X5BVW3_9BACT</name>
<dbReference type="RefSeq" id="WP_121755269.1">
    <property type="nucleotide sequence ID" value="NZ_CBCSLE010000109.1"/>
</dbReference>
<feature type="compositionally biased region" description="Basic and acidic residues" evidence="1">
    <location>
        <begin position="40"/>
        <end position="51"/>
    </location>
</feature>
<feature type="compositionally biased region" description="Polar residues" evidence="1">
    <location>
        <begin position="9"/>
        <end position="19"/>
    </location>
</feature>
<dbReference type="Proteomes" id="UP000537825">
    <property type="component" value="Unassembled WGS sequence"/>
</dbReference>
<evidence type="ECO:0000256" key="1">
    <source>
        <dbReference type="SAM" id="MobiDB-lite"/>
    </source>
</evidence>
<feature type="region of interest" description="Disordered" evidence="1">
    <location>
        <begin position="1"/>
        <end position="75"/>
    </location>
</feature>
<dbReference type="AlphaFoldDB" id="A0A7X5BVW3"/>
<sequence>MKVEATRAISVTGSSNSVTWKRGHGKSKPKISRTGMDNKVTQEKESPDRIQKPSNLTGGDPISIPGKTGYIGRSA</sequence>
<comment type="caution">
    <text evidence="2">The sequence shown here is derived from an EMBL/GenBank/DDBJ whole genome shotgun (WGS) entry which is preliminary data.</text>
</comment>
<evidence type="ECO:0000313" key="3">
    <source>
        <dbReference type="Proteomes" id="UP000537825"/>
    </source>
</evidence>